<proteinExistence type="predicted"/>
<accession>A0ABR1Z7H4</accession>
<reference evidence="1 2" key="1">
    <citation type="journal article" date="2024" name="G3 (Bethesda)">
        <title>Genome assembly of Hibiscus sabdariffa L. provides insights into metabolisms of medicinal natural products.</title>
        <authorList>
            <person name="Kim T."/>
        </authorList>
    </citation>
    <scope>NUCLEOTIDE SEQUENCE [LARGE SCALE GENOMIC DNA]</scope>
    <source>
        <strain evidence="1">TK-2024</strain>
        <tissue evidence="1">Old leaves</tissue>
    </source>
</reference>
<dbReference type="EMBL" id="JBBPBM010002694">
    <property type="protein sequence ID" value="KAK8475427.1"/>
    <property type="molecule type" value="Genomic_DNA"/>
</dbReference>
<evidence type="ECO:0000313" key="1">
    <source>
        <dbReference type="EMBL" id="KAK8475427.1"/>
    </source>
</evidence>
<evidence type="ECO:0008006" key="3">
    <source>
        <dbReference type="Google" id="ProtNLM"/>
    </source>
</evidence>
<gene>
    <name evidence="1" type="ORF">V6N12_000335</name>
</gene>
<comment type="caution">
    <text evidence="1">The sequence shown here is derived from an EMBL/GenBank/DDBJ whole genome shotgun (WGS) entry which is preliminary data.</text>
</comment>
<name>A0ABR1Z7H4_9ROSI</name>
<evidence type="ECO:0000313" key="2">
    <source>
        <dbReference type="Proteomes" id="UP001472677"/>
    </source>
</evidence>
<keyword evidence="2" id="KW-1185">Reference proteome</keyword>
<dbReference type="Proteomes" id="UP001472677">
    <property type="component" value="Unassembled WGS sequence"/>
</dbReference>
<sequence length="107" mass="12080">MFPMFYYLAKLLNTGYQLSLRDHVTYMSSDTCERCSKMVVDDFVLVGCVDDHVILQALLGFHNDRKTAQTRFGCLYTSNTSHRIDATPGIGTVVKSSDGEFVHAYML</sequence>
<protein>
    <recommendedName>
        <fullName evidence="3">Reverse transcriptase Ty1/copia-type domain-containing protein</fullName>
    </recommendedName>
</protein>
<organism evidence="1 2">
    <name type="scientific">Hibiscus sabdariffa</name>
    <name type="common">roselle</name>
    <dbReference type="NCBI Taxonomy" id="183260"/>
    <lineage>
        <taxon>Eukaryota</taxon>
        <taxon>Viridiplantae</taxon>
        <taxon>Streptophyta</taxon>
        <taxon>Embryophyta</taxon>
        <taxon>Tracheophyta</taxon>
        <taxon>Spermatophyta</taxon>
        <taxon>Magnoliopsida</taxon>
        <taxon>eudicotyledons</taxon>
        <taxon>Gunneridae</taxon>
        <taxon>Pentapetalae</taxon>
        <taxon>rosids</taxon>
        <taxon>malvids</taxon>
        <taxon>Malvales</taxon>
        <taxon>Malvaceae</taxon>
        <taxon>Malvoideae</taxon>
        <taxon>Hibiscus</taxon>
    </lineage>
</organism>